<evidence type="ECO:0000313" key="2">
    <source>
        <dbReference type="Proteomes" id="UP001595904"/>
    </source>
</evidence>
<evidence type="ECO:0000313" key="1">
    <source>
        <dbReference type="EMBL" id="MFC4312577.1"/>
    </source>
</evidence>
<accession>A0ABV8SYL4</accession>
<keyword evidence="2" id="KW-1185">Reference proteome</keyword>
<organism evidence="1 2">
    <name type="scientific">Steroidobacter flavus</name>
    <dbReference type="NCBI Taxonomy" id="1842136"/>
    <lineage>
        <taxon>Bacteria</taxon>
        <taxon>Pseudomonadati</taxon>
        <taxon>Pseudomonadota</taxon>
        <taxon>Gammaproteobacteria</taxon>
        <taxon>Steroidobacterales</taxon>
        <taxon>Steroidobacteraceae</taxon>
        <taxon>Steroidobacter</taxon>
    </lineage>
</organism>
<name>A0ABV8SYL4_9GAMM</name>
<proteinExistence type="predicted"/>
<dbReference type="RefSeq" id="WP_380602095.1">
    <property type="nucleotide sequence ID" value="NZ_JBHSDU010000014.1"/>
</dbReference>
<dbReference type="Proteomes" id="UP001595904">
    <property type="component" value="Unassembled WGS sequence"/>
</dbReference>
<dbReference type="EMBL" id="JBHSDU010000014">
    <property type="protein sequence ID" value="MFC4312577.1"/>
    <property type="molecule type" value="Genomic_DNA"/>
</dbReference>
<protein>
    <submittedName>
        <fullName evidence="1">Uncharacterized protein</fullName>
    </submittedName>
</protein>
<comment type="caution">
    <text evidence="1">The sequence shown here is derived from an EMBL/GenBank/DDBJ whole genome shotgun (WGS) entry which is preliminary data.</text>
</comment>
<sequence>MPVLILAPDRAVDENVVPFQTANGKRYIADEKIIRRYLSQQYGLPEAG</sequence>
<gene>
    <name evidence="1" type="ORF">ACFPN2_26070</name>
</gene>
<reference evidence="2" key="1">
    <citation type="journal article" date="2019" name="Int. J. Syst. Evol. Microbiol.">
        <title>The Global Catalogue of Microorganisms (GCM) 10K type strain sequencing project: providing services to taxonomists for standard genome sequencing and annotation.</title>
        <authorList>
            <consortium name="The Broad Institute Genomics Platform"/>
            <consortium name="The Broad Institute Genome Sequencing Center for Infectious Disease"/>
            <person name="Wu L."/>
            <person name="Ma J."/>
        </authorList>
    </citation>
    <scope>NUCLEOTIDE SEQUENCE [LARGE SCALE GENOMIC DNA]</scope>
    <source>
        <strain evidence="2">CGMCC 1.10759</strain>
    </source>
</reference>